<feature type="region of interest" description="Disordered" evidence="5">
    <location>
        <begin position="769"/>
        <end position="796"/>
    </location>
</feature>
<feature type="region of interest" description="Disordered" evidence="5">
    <location>
        <begin position="631"/>
        <end position="670"/>
    </location>
</feature>
<gene>
    <name evidence="7" type="ORF">VaNZ11_004907</name>
</gene>
<evidence type="ECO:0000256" key="5">
    <source>
        <dbReference type="SAM" id="MobiDB-lite"/>
    </source>
</evidence>
<feature type="compositionally biased region" description="Polar residues" evidence="5">
    <location>
        <begin position="368"/>
        <end position="377"/>
    </location>
</feature>
<accession>A0ABQ5RXP5</accession>
<keyword evidence="1" id="KW-0808">Transferase</keyword>
<keyword evidence="3" id="KW-0418">Kinase</keyword>
<dbReference type="Gene3D" id="1.10.510.10">
    <property type="entry name" value="Transferase(Phosphotransferase) domain 1"/>
    <property type="match status" value="1"/>
</dbReference>
<dbReference type="PANTHER" id="PTHR24348:SF22">
    <property type="entry name" value="NON-SPECIFIC SERINE_THREONINE PROTEIN KINASE"/>
    <property type="match status" value="1"/>
</dbReference>
<dbReference type="PROSITE" id="PS00018">
    <property type="entry name" value="EF_HAND_1"/>
    <property type="match status" value="1"/>
</dbReference>
<protein>
    <recommendedName>
        <fullName evidence="6">Protein kinase domain-containing protein</fullName>
    </recommendedName>
</protein>
<evidence type="ECO:0000313" key="8">
    <source>
        <dbReference type="Proteomes" id="UP001165090"/>
    </source>
</evidence>
<keyword evidence="4" id="KW-0067">ATP-binding</keyword>
<sequence>MAPEVLQLHRYDAKADLWSVGTILFELLTGKPPFNGVNHLQLIQNIERGDAVLPEHVARSLSPGCRQLIHQLLRRNPVERISFNELFVHPFVVGEAASAAAGSALPAADPLGLKGPAGAPHPQQQPTGPHYQRRHAPTSHGAVRILQPTRAANPIHPALAVPSPTGSQQVQIQQHQQGGISAKGAVGAATVAGAVAATVHSSLAAQTSPVLPPAPGPESGAAATPGPSVGGGGGRQPGIAAINVRELTRSPSPRIMAAAAAVESAFQGDTAVGPAASATGANLSVAVAEAVPGSSGSCARPLRGPAAPLLLDRIPSGLVATPSASSNSLGDSLDSDYVVVASPSTASRPAPMSMSPRTPHPAMACVSGRSSAQSSRNGSGGGVGPQPTSLTGPAQVSPAPAPMEPDAAITIPPGPCSRGQAGLNTAPTAAATTPTAPGPALVAAAAAAAAAPPVAWQQLLSPIAAATLPPSHHSNPHNPTPLAAAVATAGAPSLSPAIPRIPTYPAANAAAAATTTVTIRVPPPGCFDGSAGDPQLLPRLVGLLLDDAGRRCSALLDQEAEARQLGAAQSAAMAAAGDIGSFVAGGGLGPGGGEVGDGETQLAEEAASAVGTYLVACRLLLAALNSNTPAGQPPLGASQEGGRAEKHATGSGAPRRSPSGKGLRAEAEAEADSPAAAAAALAALVPTGANAVMPSSVPVVVDMTDGSGDGKVEAQELTTDVVTSAVTSPSSSSGPSLAVLSALAVHARSLLAALDEHLHGTVARLLLSGSEGSELPPSSRPPLQTPEACGTFPDTATIPASPGPVVPCGMDTLLATAVHHSRAAAGEELLGNAAGAADQYGRAADVLLFLLSAPQHPSHPSKVPGGGQEALVEAVRPPLPPHERQRITKYYAAVRLRQSAVLAALGPTAASLQLHPSLQLPAGPQSLPRPELPAPYAPGRPPLSHPVLHQALHPGPNLHVRHPSAGGTHGSAVEGVTAAAAPVAMQAESRPYGYAPQPRVYGAVVF</sequence>
<dbReference type="PANTHER" id="PTHR24348">
    <property type="entry name" value="SERINE/THREONINE-PROTEIN KINASE UNC-51-RELATED"/>
    <property type="match status" value="1"/>
</dbReference>
<dbReference type="InterPro" id="IPR000719">
    <property type="entry name" value="Prot_kinase_dom"/>
</dbReference>
<reference evidence="7 8" key="1">
    <citation type="journal article" date="2023" name="IScience">
        <title>Expanded male sex-determining region conserved during the evolution of homothallism in the green alga Volvox.</title>
        <authorList>
            <person name="Yamamoto K."/>
            <person name="Matsuzaki R."/>
            <person name="Mahakham W."/>
            <person name="Heman W."/>
            <person name="Sekimoto H."/>
            <person name="Kawachi M."/>
            <person name="Minakuchi Y."/>
            <person name="Toyoda A."/>
            <person name="Nozaki H."/>
        </authorList>
    </citation>
    <scope>NUCLEOTIDE SEQUENCE [LARGE SCALE GENOMIC DNA]</scope>
    <source>
        <strain evidence="7 8">NIES-4468</strain>
    </source>
</reference>
<evidence type="ECO:0000256" key="3">
    <source>
        <dbReference type="ARBA" id="ARBA00022777"/>
    </source>
</evidence>
<feature type="region of interest" description="Disordered" evidence="5">
    <location>
        <begin position="207"/>
        <end position="238"/>
    </location>
</feature>
<dbReference type="EMBL" id="BSDZ01000013">
    <property type="protein sequence ID" value="GLI62300.1"/>
    <property type="molecule type" value="Genomic_DNA"/>
</dbReference>
<evidence type="ECO:0000256" key="4">
    <source>
        <dbReference type="ARBA" id="ARBA00022840"/>
    </source>
</evidence>
<feature type="compositionally biased region" description="Low complexity" evidence="5">
    <location>
        <begin position="217"/>
        <end position="227"/>
    </location>
</feature>
<feature type="compositionally biased region" description="Low complexity" evidence="5">
    <location>
        <begin position="111"/>
        <end position="130"/>
    </location>
</feature>
<dbReference type="InterPro" id="IPR018247">
    <property type="entry name" value="EF_Hand_1_Ca_BS"/>
</dbReference>
<comment type="caution">
    <text evidence="7">The sequence shown here is derived from an EMBL/GenBank/DDBJ whole genome shotgun (WGS) entry which is preliminary data.</text>
</comment>
<dbReference type="Pfam" id="PF00069">
    <property type="entry name" value="Pkinase"/>
    <property type="match status" value="1"/>
</dbReference>
<dbReference type="InterPro" id="IPR045269">
    <property type="entry name" value="Atg1-like"/>
</dbReference>
<evidence type="ECO:0000313" key="7">
    <source>
        <dbReference type="EMBL" id="GLI62300.1"/>
    </source>
</evidence>
<dbReference type="PROSITE" id="PS50011">
    <property type="entry name" value="PROTEIN_KINASE_DOM"/>
    <property type="match status" value="1"/>
</dbReference>
<keyword evidence="2" id="KW-0547">Nucleotide-binding</keyword>
<feature type="compositionally biased region" description="Low complexity" evidence="5">
    <location>
        <begin position="421"/>
        <end position="434"/>
    </location>
</feature>
<organism evidence="7 8">
    <name type="scientific">Volvox africanus</name>
    <dbReference type="NCBI Taxonomy" id="51714"/>
    <lineage>
        <taxon>Eukaryota</taxon>
        <taxon>Viridiplantae</taxon>
        <taxon>Chlorophyta</taxon>
        <taxon>core chlorophytes</taxon>
        <taxon>Chlorophyceae</taxon>
        <taxon>CS clade</taxon>
        <taxon>Chlamydomonadales</taxon>
        <taxon>Volvocaceae</taxon>
        <taxon>Volvox</taxon>
    </lineage>
</organism>
<name>A0ABQ5RXP5_9CHLO</name>
<feature type="region of interest" description="Disordered" evidence="5">
    <location>
        <begin position="344"/>
        <end position="434"/>
    </location>
</feature>
<proteinExistence type="predicted"/>
<dbReference type="InterPro" id="IPR011009">
    <property type="entry name" value="Kinase-like_dom_sf"/>
</dbReference>
<dbReference type="Proteomes" id="UP001165090">
    <property type="component" value="Unassembled WGS sequence"/>
</dbReference>
<dbReference type="SUPFAM" id="SSF56112">
    <property type="entry name" value="Protein kinase-like (PK-like)"/>
    <property type="match status" value="1"/>
</dbReference>
<evidence type="ECO:0000256" key="2">
    <source>
        <dbReference type="ARBA" id="ARBA00022741"/>
    </source>
</evidence>
<keyword evidence="8" id="KW-1185">Reference proteome</keyword>
<feature type="region of interest" description="Disordered" evidence="5">
    <location>
        <begin position="155"/>
        <end position="176"/>
    </location>
</feature>
<feature type="region of interest" description="Disordered" evidence="5">
    <location>
        <begin position="111"/>
        <end position="138"/>
    </location>
</feature>
<evidence type="ECO:0000259" key="6">
    <source>
        <dbReference type="PROSITE" id="PS50011"/>
    </source>
</evidence>
<feature type="domain" description="Protein kinase" evidence="6">
    <location>
        <begin position="1"/>
        <end position="92"/>
    </location>
</feature>
<evidence type="ECO:0000256" key="1">
    <source>
        <dbReference type="ARBA" id="ARBA00022679"/>
    </source>
</evidence>